<dbReference type="GO" id="GO:0003723">
    <property type="term" value="F:RNA binding"/>
    <property type="evidence" value="ECO:0007669"/>
    <property type="project" value="TreeGrafter"/>
</dbReference>
<comment type="subcellular location">
    <subcellularLocation>
        <location evidence="3">Cytoplasm</location>
    </subcellularLocation>
    <subcellularLocation>
        <location evidence="2">Nucleus</location>
    </subcellularLocation>
</comment>
<dbReference type="Gene3D" id="4.10.1000.10">
    <property type="entry name" value="Zinc finger, CCCH-type"/>
    <property type="match status" value="1"/>
</dbReference>
<comment type="catalytic activity">
    <reaction evidence="23">
        <text>5,6-dihydrouridine(47) in tRNA + NADP(+) = uridine(47) in tRNA + NADPH + H(+)</text>
        <dbReference type="Rhea" id="RHEA:53360"/>
        <dbReference type="Rhea" id="RHEA-COMP:13539"/>
        <dbReference type="Rhea" id="RHEA-COMP:13540"/>
        <dbReference type="ChEBI" id="CHEBI:15378"/>
        <dbReference type="ChEBI" id="CHEBI:57783"/>
        <dbReference type="ChEBI" id="CHEBI:58349"/>
        <dbReference type="ChEBI" id="CHEBI:65315"/>
        <dbReference type="ChEBI" id="CHEBI:74443"/>
        <dbReference type="EC" id="1.3.1.89"/>
    </reaction>
    <physiologicalReaction direction="right-to-left" evidence="23">
        <dbReference type="Rhea" id="RHEA:53362"/>
    </physiologicalReaction>
</comment>
<evidence type="ECO:0000256" key="10">
    <source>
        <dbReference type="ARBA" id="ARBA00022694"/>
    </source>
</evidence>
<evidence type="ECO:0000256" key="17">
    <source>
        <dbReference type="ARBA" id="ARBA00023027"/>
    </source>
</evidence>
<keyword evidence="17 25" id="KW-0520">NAD</keyword>
<dbReference type="FunFam" id="3.20.20.70:FF:000145">
    <property type="entry name" value="tRNA-dihydrouridine(47) synthase [NAD(P)(+)]"/>
    <property type="match status" value="1"/>
</dbReference>
<keyword evidence="6" id="KW-0963">Cytoplasm</keyword>
<dbReference type="AlphaFoldDB" id="A0A8H3IKY8"/>
<dbReference type="EMBL" id="CAJPDT010000022">
    <property type="protein sequence ID" value="CAF9919235.1"/>
    <property type="molecule type" value="Genomic_DNA"/>
</dbReference>
<accession>A0A8H3IKY8</accession>
<dbReference type="GO" id="GO:0005634">
    <property type="term" value="C:nucleus"/>
    <property type="evidence" value="ECO:0007669"/>
    <property type="project" value="UniProtKB-SubCell"/>
</dbReference>
<evidence type="ECO:0000256" key="3">
    <source>
        <dbReference type="ARBA" id="ARBA00004496"/>
    </source>
</evidence>
<dbReference type="Proteomes" id="UP000664534">
    <property type="component" value="Unassembled WGS sequence"/>
</dbReference>
<feature type="domain" description="C3H1-type" evidence="27">
    <location>
        <begin position="153"/>
        <end position="186"/>
    </location>
</feature>
<evidence type="ECO:0000256" key="11">
    <source>
        <dbReference type="ARBA" id="ARBA00022723"/>
    </source>
</evidence>
<keyword evidence="16 25" id="KW-0560">Oxidoreductase</keyword>
<dbReference type="PROSITE" id="PS01136">
    <property type="entry name" value="UPF0034"/>
    <property type="match status" value="1"/>
</dbReference>
<dbReference type="OrthoDB" id="259935at2759"/>
<evidence type="ECO:0000256" key="18">
    <source>
        <dbReference type="ARBA" id="ARBA00023242"/>
    </source>
</evidence>
<dbReference type="EC" id="1.3.1.89" evidence="4 25"/>
<gene>
    <name evidence="28" type="primary">DUS3</name>
    <name evidence="28" type="ORF">IMSHALPRED_004560</name>
</gene>
<reference evidence="28" key="1">
    <citation type="submission" date="2021-03" db="EMBL/GenBank/DDBJ databases">
        <authorList>
            <person name="Tagirdzhanova G."/>
        </authorList>
    </citation>
    <scope>NUCLEOTIDE SEQUENCE</scope>
</reference>
<evidence type="ECO:0000256" key="19">
    <source>
        <dbReference type="ARBA" id="ARBA00045934"/>
    </source>
</evidence>
<evidence type="ECO:0000256" key="8">
    <source>
        <dbReference type="ARBA" id="ARBA00022643"/>
    </source>
</evidence>
<dbReference type="CDD" id="cd02801">
    <property type="entry name" value="DUS_like_FMN"/>
    <property type="match status" value="1"/>
</dbReference>
<keyword evidence="8 25" id="KW-0288">FMN</keyword>
<evidence type="ECO:0000256" key="2">
    <source>
        <dbReference type="ARBA" id="ARBA00004123"/>
    </source>
</evidence>
<evidence type="ECO:0000256" key="15">
    <source>
        <dbReference type="ARBA" id="ARBA00022857"/>
    </source>
</evidence>
<evidence type="ECO:0000256" key="26">
    <source>
        <dbReference type="SAM" id="MobiDB-lite"/>
    </source>
</evidence>
<dbReference type="InterPro" id="IPR035587">
    <property type="entry name" value="DUS-like_FMN-bd"/>
</dbReference>
<feature type="region of interest" description="Disordered" evidence="26">
    <location>
        <begin position="1"/>
        <end position="170"/>
    </location>
</feature>
<comment type="function">
    <text evidence="19">Catalyzes the synthesis of dihydrouridine, a modified base found in the D-loop of most tRNAs. Specifically modifies U47 in cytoplasmic tRNAs. Catalyzes the synthesis of dihydrouridine in some mRNAs, thereby affecting their translation.</text>
</comment>
<feature type="compositionally biased region" description="Basic and acidic residues" evidence="26">
    <location>
        <begin position="126"/>
        <end position="135"/>
    </location>
</feature>
<evidence type="ECO:0000256" key="23">
    <source>
        <dbReference type="ARBA" id="ARBA00049513"/>
    </source>
</evidence>
<evidence type="ECO:0000256" key="9">
    <source>
        <dbReference type="ARBA" id="ARBA00022664"/>
    </source>
</evidence>
<organism evidence="28 29">
    <name type="scientific">Imshaugia aleurites</name>
    <dbReference type="NCBI Taxonomy" id="172621"/>
    <lineage>
        <taxon>Eukaryota</taxon>
        <taxon>Fungi</taxon>
        <taxon>Dikarya</taxon>
        <taxon>Ascomycota</taxon>
        <taxon>Pezizomycotina</taxon>
        <taxon>Lecanoromycetes</taxon>
        <taxon>OSLEUM clade</taxon>
        <taxon>Lecanoromycetidae</taxon>
        <taxon>Lecanorales</taxon>
        <taxon>Lecanorineae</taxon>
        <taxon>Parmeliaceae</taxon>
        <taxon>Imshaugia</taxon>
    </lineage>
</organism>
<comment type="catalytic activity">
    <reaction evidence="20">
        <text>5,6-dihydrouridine(47) in tRNA + NAD(+) = uridine(47) in tRNA + NADH + H(+)</text>
        <dbReference type="Rhea" id="RHEA:53364"/>
        <dbReference type="Rhea" id="RHEA-COMP:13539"/>
        <dbReference type="Rhea" id="RHEA-COMP:13540"/>
        <dbReference type="ChEBI" id="CHEBI:15378"/>
        <dbReference type="ChEBI" id="CHEBI:57540"/>
        <dbReference type="ChEBI" id="CHEBI:57945"/>
        <dbReference type="ChEBI" id="CHEBI:65315"/>
        <dbReference type="ChEBI" id="CHEBI:74443"/>
        <dbReference type="EC" id="1.3.1.89"/>
    </reaction>
    <physiologicalReaction direction="right-to-left" evidence="20">
        <dbReference type="Rhea" id="RHEA:53366"/>
    </physiologicalReaction>
</comment>
<keyword evidence="10 25" id="KW-0819">tRNA processing</keyword>
<evidence type="ECO:0000256" key="24">
    <source>
        <dbReference type="PROSITE-ProRule" id="PRU00723"/>
    </source>
</evidence>
<dbReference type="InterPro" id="IPR013785">
    <property type="entry name" value="Aldolase_TIM"/>
</dbReference>
<dbReference type="GO" id="GO:0102265">
    <property type="term" value="F:tRNA-dihydrouridine47 synthase activity"/>
    <property type="evidence" value="ECO:0007669"/>
    <property type="project" value="UniProtKB-EC"/>
</dbReference>
<comment type="catalytic activity">
    <reaction evidence="21">
        <text>a 5,6-dihydrouridine in mRNA + NAD(+) = a uridine in mRNA + NADH + H(+)</text>
        <dbReference type="Rhea" id="RHEA:69851"/>
        <dbReference type="Rhea" id="RHEA-COMP:14658"/>
        <dbReference type="Rhea" id="RHEA-COMP:17789"/>
        <dbReference type="ChEBI" id="CHEBI:15378"/>
        <dbReference type="ChEBI" id="CHEBI:57540"/>
        <dbReference type="ChEBI" id="CHEBI:57945"/>
        <dbReference type="ChEBI" id="CHEBI:65315"/>
        <dbReference type="ChEBI" id="CHEBI:74443"/>
    </reaction>
    <physiologicalReaction direction="right-to-left" evidence="21">
        <dbReference type="Rhea" id="RHEA:69853"/>
    </physiologicalReaction>
</comment>
<evidence type="ECO:0000313" key="28">
    <source>
        <dbReference type="EMBL" id="CAF9919235.1"/>
    </source>
</evidence>
<keyword evidence="12" id="KW-0677">Repeat</keyword>
<evidence type="ECO:0000256" key="6">
    <source>
        <dbReference type="ARBA" id="ARBA00022490"/>
    </source>
</evidence>
<feature type="compositionally biased region" description="Basic and acidic residues" evidence="26">
    <location>
        <begin position="66"/>
        <end position="75"/>
    </location>
</feature>
<dbReference type="GO" id="GO:0006397">
    <property type="term" value="P:mRNA processing"/>
    <property type="evidence" value="ECO:0007669"/>
    <property type="project" value="UniProtKB-KW"/>
</dbReference>
<evidence type="ECO:0000256" key="5">
    <source>
        <dbReference type="ARBA" id="ARBA00022143"/>
    </source>
</evidence>
<keyword evidence="29" id="KW-1185">Reference proteome</keyword>
<keyword evidence="7 25" id="KW-0285">Flavoprotein</keyword>
<dbReference type="SUPFAM" id="SSF51395">
    <property type="entry name" value="FMN-linked oxidoreductases"/>
    <property type="match status" value="1"/>
</dbReference>
<evidence type="ECO:0000256" key="12">
    <source>
        <dbReference type="ARBA" id="ARBA00022737"/>
    </source>
</evidence>
<dbReference type="Gene3D" id="3.20.20.70">
    <property type="entry name" value="Aldolase class I"/>
    <property type="match status" value="1"/>
</dbReference>
<dbReference type="GO" id="GO:0008270">
    <property type="term" value="F:zinc ion binding"/>
    <property type="evidence" value="ECO:0007669"/>
    <property type="project" value="UniProtKB-KW"/>
</dbReference>
<keyword evidence="11 24" id="KW-0479">Metal-binding</keyword>
<evidence type="ECO:0000256" key="1">
    <source>
        <dbReference type="ARBA" id="ARBA00001917"/>
    </source>
</evidence>
<dbReference type="GO" id="GO:0050660">
    <property type="term" value="F:flavin adenine dinucleotide binding"/>
    <property type="evidence" value="ECO:0007669"/>
    <property type="project" value="UniProtKB-UniRule"/>
</dbReference>
<dbReference type="PANTHER" id="PTHR45846">
    <property type="entry name" value="TRNA-DIHYDROURIDINE(47) SYNTHASE [NAD(P)(+)]-LIKE"/>
    <property type="match status" value="1"/>
</dbReference>
<keyword evidence="15 25" id="KW-0521">NADP</keyword>
<comment type="catalytic activity">
    <reaction evidence="22">
        <text>a 5,6-dihydrouridine in mRNA + NADP(+) = a uridine in mRNA + NADPH + H(+)</text>
        <dbReference type="Rhea" id="RHEA:69855"/>
        <dbReference type="Rhea" id="RHEA-COMP:14658"/>
        <dbReference type="Rhea" id="RHEA-COMP:17789"/>
        <dbReference type="ChEBI" id="CHEBI:15378"/>
        <dbReference type="ChEBI" id="CHEBI:57783"/>
        <dbReference type="ChEBI" id="CHEBI:58349"/>
        <dbReference type="ChEBI" id="CHEBI:65315"/>
        <dbReference type="ChEBI" id="CHEBI:74443"/>
    </reaction>
    <physiologicalReaction direction="right-to-left" evidence="22">
        <dbReference type="Rhea" id="RHEA:69857"/>
    </physiologicalReaction>
</comment>
<name>A0A8H3IKY8_9LECA</name>
<evidence type="ECO:0000313" key="29">
    <source>
        <dbReference type="Proteomes" id="UP000664534"/>
    </source>
</evidence>
<evidence type="ECO:0000256" key="21">
    <source>
        <dbReference type="ARBA" id="ARBA00048342"/>
    </source>
</evidence>
<dbReference type="InterPro" id="IPR018517">
    <property type="entry name" value="tRNA_hU_synthase_CS"/>
</dbReference>
<evidence type="ECO:0000256" key="22">
    <source>
        <dbReference type="ARBA" id="ARBA00049447"/>
    </source>
</evidence>
<keyword evidence="18" id="KW-0539">Nucleus</keyword>
<comment type="cofactor">
    <cofactor evidence="1 25">
        <name>FMN</name>
        <dbReference type="ChEBI" id="CHEBI:58210"/>
    </cofactor>
</comment>
<keyword evidence="13 24" id="KW-0863">Zinc-finger</keyword>
<dbReference type="PROSITE" id="PS50103">
    <property type="entry name" value="ZF_C3H1"/>
    <property type="match status" value="1"/>
</dbReference>
<dbReference type="PANTHER" id="PTHR45846:SF1">
    <property type="entry name" value="TRNA-DIHYDROURIDINE(47) SYNTHASE [NAD(P)(+)]-LIKE"/>
    <property type="match status" value="1"/>
</dbReference>
<proteinExistence type="inferred from homology"/>
<feature type="compositionally biased region" description="Basic and acidic residues" evidence="26">
    <location>
        <begin position="20"/>
        <end position="35"/>
    </location>
</feature>
<feature type="zinc finger region" description="C3H1-type" evidence="24">
    <location>
        <begin position="153"/>
        <end position="186"/>
    </location>
</feature>
<evidence type="ECO:0000256" key="20">
    <source>
        <dbReference type="ARBA" id="ARBA00048266"/>
    </source>
</evidence>
<evidence type="ECO:0000256" key="4">
    <source>
        <dbReference type="ARBA" id="ARBA00012376"/>
    </source>
</evidence>
<dbReference type="InterPro" id="IPR000571">
    <property type="entry name" value="Znf_CCCH"/>
</dbReference>
<protein>
    <recommendedName>
        <fullName evidence="5 25">tRNA-dihydrouridine(47) synthase [NAD(P)(+)]</fullName>
        <ecNumber evidence="4 25">1.3.1.89</ecNumber>
    </recommendedName>
    <alternativeName>
        <fullName evidence="25">tRNA-dihydrouridine synthase 3</fullName>
    </alternativeName>
</protein>
<evidence type="ECO:0000256" key="13">
    <source>
        <dbReference type="ARBA" id="ARBA00022771"/>
    </source>
</evidence>
<evidence type="ECO:0000256" key="7">
    <source>
        <dbReference type="ARBA" id="ARBA00022630"/>
    </source>
</evidence>
<evidence type="ECO:0000256" key="14">
    <source>
        <dbReference type="ARBA" id="ARBA00022833"/>
    </source>
</evidence>
<evidence type="ECO:0000256" key="16">
    <source>
        <dbReference type="ARBA" id="ARBA00023002"/>
    </source>
</evidence>
<comment type="similarity">
    <text evidence="25">Belongs to the dus family. Dus3 subfamily.</text>
</comment>
<keyword evidence="14 24" id="KW-0862">Zinc</keyword>
<dbReference type="Pfam" id="PF01207">
    <property type="entry name" value="Dus"/>
    <property type="match status" value="2"/>
</dbReference>
<dbReference type="GO" id="GO:0005737">
    <property type="term" value="C:cytoplasm"/>
    <property type="evidence" value="ECO:0007669"/>
    <property type="project" value="UniProtKB-SubCell"/>
</dbReference>
<evidence type="ECO:0000256" key="25">
    <source>
        <dbReference type="RuleBase" id="RU291113"/>
    </source>
</evidence>
<keyword evidence="9" id="KW-0507">mRNA processing</keyword>
<comment type="caution">
    <text evidence="28">The sequence shown here is derived from an EMBL/GenBank/DDBJ whole genome shotgun (WGS) entry which is preliminary data.</text>
</comment>
<dbReference type="Pfam" id="PF25585">
    <property type="entry name" value="zf-CCCH_DUS3L"/>
    <property type="match status" value="1"/>
</dbReference>
<sequence>MTKMEHSTGHAPPNPLEPAIKLEKFSNPDLLDKTVHPQQVPTAEDSAVTKAEKFERHGIANGVEESPSKRIKLEVENGVQRSPRSERQKGVAPIKVEFLLHPSGGKGDRSAAVPDDDAAEGAAHVDQPKGGERGKKKEKSRGQNTNRNFGASRDEKGLCASRANSPEFSPDECRFGDSCKFEHDLRKYLKDWKREDLKTFGGMCPIWQAKGKCDVGFKCRFVGSHMRERVLDDGRKELILTTEDNSHSETRRSGVSDIGTINEISNQAKNDLMKRKFKTPKADQYSQWIEKSGKELDENARRNVKSRWEEADEDLVESDIKPDKTDMEDNRARYTEPPFLPSEKRRIYFGPETPVLAPLTTQGNLPFRRMCVAQGAQITYSEMAMSLPLIQGQKSEWALMRAHESEATPPTYQTSDYVVKDYNNSKDFKFGAQIAANKPWQALKATEVLTQLCPYLRVIDLNCGCPIDLVYRIGAGSALLDSQGKLEKMVRGMNAVSGEIPITVKIRMGTKDSKPNALKLIDRLVYGGQEALELGGGASGAAAITLHGRSRQQRYTKNADWIYISECAALIKDYNQKGDDFSDTVREADERSQPGSKVYFLGNGDCYSHVDYNTHLQEAKVDSVMIARGALIKPWIFEEIQQGQYIDKSASERLALVEQYVRYGLETWGSDEMGVGITRRFLLEWLSFAYRYVPVGILEHLPPSLQDRPPAWRGRNDLETLLGSDNYKDWIKISEMFLGPAHKDFNFQPKHKSNSYEIEAEG</sequence>
<evidence type="ECO:0000259" key="27">
    <source>
        <dbReference type="PROSITE" id="PS50103"/>
    </source>
</evidence>